<accession>A0ABW3IQG5</accession>
<dbReference type="PANTHER" id="PTHR43685:SF2">
    <property type="entry name" value="GLYCOSYLTRANSFERASE 2-LIKE DOMAIN-CONTAINING PROTEIN"/>
    <property type="match status" value="1"/>
</dbReference>
<evidence type="ECO:0000313" key="2">
    <source>
        <dbReference type="EMBL" id="MFD0980310.1"/>
    </source>
</evidence>
<name>A0ABW3IQG5_9RHOB</name>
<dbReference type="Pfam" id="PF00535">
    <property type="entry name" value="Glycos_transf_2"/>
    <property type="match status" value="1"/>
</dbReference>
<protein>
    <submittedName>
        <fullName evidence="2">Glycosyltransferase family 2 protein</fullName>
    </submittedName>
</protein>
<dbReference type="CDD" id="cd00761">
    <property type="entry name" value="Glyco_tranf_GTA_type"/>
    <property type="match status" value="1"/>
</dbReference>
<organism evidence="2 3">
    <name type="scientific">Tropicimonas aquimaris</name>
    <dbReference type="NCBI Taxonomy" id="914152"/>
    <lineage>
        <taxon>Bacteria</taxon>
        <taxon>Pseudomonadati</taxon>
        <taxon>Pseudomonadota</taxon>
        <taxon>Alphaproteobacteria</taxon>
        <taxon>Rhodobacterales</taxon>
        <taxon>Roseobacteraceae</taxon>
        <taxon>Tropicimonas</taxon>
    </lineage>
</organism>
<reference evidence="3" key="1">
    <citation type="journal article" date="2019" name="Int. J. Syst. Evol. Microbiol.">
        <title>The Global Catalogue of Microorganisms (GCM) 10K type strain sequencing project: providing services to taxonomists for standard genome sequencing and annotation.</title>
        <authorList>
            <consortium name="The Broad Institute Genomics Platform"/>
            <consortium name="The Broad Institute Genome Sequencing Center for Infectious Disease"/>
            <person name="Wu L."/>
            <person name="Ma J."/>
        </authorList>
    </citation>
    <scope>NUCLEOTIDE SEQUENCE [LARGE SCALE GENOMIC DNA]</scope>
    <source>
        <strain evidence="3">CCUG 60524</strain>
    </source>
</reference>
<feature type="domain" description="Glycosyltransferase 2-like" evidence="1">
    <location>
        <begin position="22"/>
        <end position="141"/>
    </location>
</feature>
<dbReference type="Proteomes" id="UP001597108">
    <property type="component" value="Unassembled WGS sequence"/>
</dbReference>
<dbReference type="InterPro" id="IPR029044">
    <property type="entry name" value="Nucleotide-diphossugar_trans"/>
</dbReference>
<gene>
    <name evidence="2" type="ORF">ACFQ2S_11675</name>
</gene>
<dbReference type="RefSeq" id="WP_386074632.1">
    <property type="nucleotide sequence ID" value="NZ_JBHTJT010000017.1"/>
</dbReference>
<dbReference type="InterPro" id="IPR001173">
    <property type="entry name" value="Glyco_trans_2-like"/>
</dbReference>
<dbReference type="Gene3D" id="3.90.550.10">
    <property type="entry name" value="Spore Coat Polysaccharide Biosynthesis Protein SpsA, Chain A"/>
    <property type="match status" value="1"/>
</dbReference>
<evidence type="ECO:0000313" key="3">
    <source>
        <dbReference type="Proteomes" id="UP001597108"/>
    </source>
</evidence>
<evidence type="ECO:0000259" key="1">
    <source>
        <dbReference type="Pfam" id="PF00535"/>
    </source>
</evidence>
<dbReference type="EMBL" id="JBHTJT010000017">
    <property type="protein sequence ID" value="MFD0980310.1"/>
    <property type="molecule type" value="Genomic_DNA"/>
</dbReference>
<dbReference type="SUPFAM" id="SSF53448">
    <property type="entry name" value="Nucleotide-diphospho-sugar transferases"/>
    <property type="match status" value="1"/>
</dbReference>
<keyword evidence="3" id="KW-1185">Reference proteome</keyword>
<comment type="caution">
    <text evidence="2">The sequence shown here is derived from an EMBL/GenBank/DDBJ whole genome shotgun (WGS) entry which is preliminary data.</text>
</comment>
<sequence length="336" mass="37893">MRLCDEYLGEPTITRDASPAATVGVPVCNGENYLVEAIGSALRGTVDDLEVLVCDNASTDRTAEIVRYLAASYRRVAYLRNETNIGAARNYNRVWAEGCGRYFKWLTHDDRMKPEYLKRTTKVLDDSPKVVLCNSRVDYIHAAGAVFDQHDGILAVADYARPSDRFAAIVLKSHSCVDLFGLVRRDAMENSLLHGTFHGADRAFLAQMALRGGLAHLQEPLVELRENPKRHTRQYISVQARYTWHDGDQGRRFEVPSLILYRKYQAIVAQEESLTADERSRCNRVLKQCWFVNWNSLRVAVDGVSNVILGFSTFAENAKGRLFEAASGHFTKRRAS</sequence>
<proteinExistence type="predicted"/>
<dbReference type="InterPro" id="IPR050834">
    <property type="entry name" value="Glycosyltransf_2"/>
</dbReference>
<dbReference type="PANTHER" id="PTHR43685">
    <property type="entry name" value="GLYCOSYLTRANSFERASE"/>
    <property type="match status" value="1"/>
</dbReference>